<dbReference type="PANTHER" id="PTHR42085:SF1">
    <property type="entry name" value="F-BOX DOMAIN-CONTAINING PROTEIN"/>
    <property type="match status" value="1"/>
</dbReference>
<gene>
    <name evidence="3" type="ORF">BDW02DRAFT_169257</name>
</gene>
<evidence type="ECO:0000259" key="2">
    <source>
        <dbReference type="Pfam" id="PF24864"/>
    </source>
</evidence>
<organism evidence="3 4">
    <name type="scientific">Decorospora gaudefroyi</name>
    <dbReference type="NCBI Taxonomy" id="184978"/>
    <lineage>
        <taxon>Eukaryota</taxon>
        <taxon>Fungi</taxon>
        <taxon>Dikarya</taxon>
        <taxon>Ascomycota</taxon>
        <taxon>Pezizomycotina</taxon>
        <taxon>Dothideomycetes</taxon>
        <taxon>Pleosporomycetidae</taxon>
        <taxon>Pleosporales</taxon>
        <taxon>Pleosporineae</taxon>
        <taxon>Pleosporaceae</taxon>
        <taxon>Decorospora</taxon>
    </lineage>
</organism>
<dbReference type="EMBL" id="ML975448">
    <property type="protein sequence ID" value="KAF1829353.1"/>
    <property type="molecule type" value="Genomic_DNA"/>
</dbReference>
<dbReference type="AlphaFoldDB" id="A0A6A5K7P6"/>
<dbReference type="Proteomes" id="UP000800040">
    <property type="component" value="Unassembled WGS sequence"/>
</dbReference>
<dbReference type="InterPro" id="IPR056632">
    <property type="entry name" value="DUF7730"/>
</dbReference>
<sequence length="552" mass="62229">MATAATIQIPKTTSRPCNPNEASFIETLPAELRNRIYEVLFNRDQPVRFHNGRADRDRNDREGSAQSIDVDQRVQGDGSQHGFGNVIALLLSCRQIYHEAAGILYGRNTFLFSPPLNANEYPTKDHIDLAITWIASIGSQFSFLSQVQIVPEQLGYTPPDLLPLLKVIWAHPNAKCEIKFAETGQVVLYPTRLQHRNCNFGLVIVLNNLIVTLGRRDALNIKQYGKYRGIISSVQFKWDPNYAGTCMFAGGTTRYFDTIDDGKTVKWSDPPQGSPLLWLPGRAKRLIHTYACLSKAGVVFDLDSKAVSGLEEGLRGVSQQLHEEAHWYASWRQNDFTIQMATQEAATSFNNFAAFRQFANIPFYEDIRTPRFPTDIVLKFDLSTSRTLGDLRIDFGRLLSSPPLKRECLDHCVVALSGPITSPPEKARFAWSHVQRSTFYLLSEVLEQLPSKAHQPPPQIWMDGHGTVLQATYSATATSDEVSILSLDENLNEPSVFEQVRRRFRSVRLSLGPRLEYFDPNDSDTVDNPDPLPSISLLDIWVELKNTLLKDC</sequence>
<name>A0A6A5K7P6_9PLEO</name>
<evidence type="ECO:0000313" key="3">
    <source>
        <dbReference type="EMBL" id="KAF1829353.1"/>
    </source>
</evidence>
<proteinExistence type="predicted"/>
<feature type="compositionally biased region" description="Basic and acidic residues" evidence="1">
    <location>
        <begin position="52"/>
        <end position="63"/>
    </location>
</feature>
<feature type="domain" description="DUF7730" evidence="2">
    <location>
        <begin position="20"/>
        <end position="113"/>
    </location>
</feature>
<dbReference type="Pfam" id="PF24864">
    <property type="entry name" value="DUF7730"/>
    <property type="match status" value="1"/>
</dbReference>
<dbReference type="InterPro" id="IPR038883">
    <property type="entry name" value="AN11006-like"/>
</dbReference>
<dbReference type="OrthoDB" id="3798351at2759"/>
<protein>
    <recommendedName>
        <fullName evidence="2">DUF7730 domain-containing protein</fullName>
    </recommendedName>
</protein>
<evidence type="ECO:0000256" key="1">
    <source>
        <dbReference type="SAM" id="MobiDB-lite"/>
    </source>
</evidence>
<feature type="region of interest" description="Disordered" evidence="1">
    <location>
        <begin position="49"/>
        <end position="76"/>
    </location>
</feature>
<accession>A0A6A5K7P6</accession>
<evidence type="ECO:0000313" key="4">
    <source>
        <dbReference type="Proteomes" id="UP000800040"/>
    </source>
</evidence>
<reference evidence="3" key="1">
    <citation type="submission" date="2020-01" db="EMBL/GenBank/DDBJ databases">
        <authorList>
            <consortium name="DOE Joint Genome Institute"/>
            <person name="Haridas S."/>
            <person name="Albert R."/>
            <person name="Binder M."/>
            <person name="Bloem J."/>
            <person name="Labutti K."/>
            <person name="Salamov A."/>
            <person name="Andreopoulos B."/>
            <person name="Baker S.E."/>
            <person name="Barry K."/>
            <person name="Bills G."/>
            <person name="Bluhm B.H."/>
            <person name="Cannon C."/>
            <person name="Castanera R."/>
            <person name="Culley D.E."/>
            <person name="Daum C."/>
            <person name="Ezra D."/>
            <person name="Gonzalez J.B."/>
            <person name="Henrissat B."/>
            <person name="Kuo A."/>
            <person name="Liang C."/>
            <person name="Lipzen A."/>
            <person name="Lutzoni F."/>
            <person name="Magnuson J."/>
            <person name="Mondo S."/>
            <person name="Nolan M."/>
            <person name="Ohm R."/>
            <person name="Pangilinan J."/>
            <person name="Park H.-J."/>
            <person name="Ramirez L."/>
            <person name="Alfaro M."/>
            <person name="Sun H."/>
            <person name="Tritt A."/>
            <person name="Yoshinaga Y."/>
            <person name="Zwiers L.-H."/>
            <person name="Turgeon B.G."/>
            <person name="Goodwin S.B."/>
            <person name="Spatafora J.W."/>
            <person name="Crous P.W."/>
            <person name="Grigoriev I.V."/>
        </authorList>
    </citation>
    <scope>NUCLEOTIDE SEQUENCE</scope>
    <source>
        <strain evidence="3">P77</strain>
    </source>
</reference>
<dbReference type="PANTHER" id="PTHR42085">
    <property type="entry name" value="F-BOX DOMAIN-CONTAINING PROTEIN"/>
    <property type="match status" value="1"/>
</dbReference>
<keyword evidence="4" id="KW-1185">Reference proteome</keyword>